<feature type="compositionally biased region" description="Polar residues" evidence="1">
    <location>
        <begin position="53"/>
        <end position="66"/>
    </location>
</feature>
<dbReference type="OrthoDB" id="8019085at2759"/>
<gene>
    <name evidence="3" type="primary">Dvir\GJ19462</name>
    <name evidence="3" type="ORF">Dvir_GJ19462</name>
</gene>
<feature type="compositionally biased region" description="Gly residues" evidence="1">
    <location>
        <begin position="147"/>
        <end position="159"/>
    </location>
</feature>
<dbReference type="InParanoid" id="B4M2C4"/>
<feature type="compositionally biased region" description="Gly residues" evidence="1">
    <location>
        <begin position="119"/>
        <end position="133"/>
    </location>
</feature>
<evidence type="ECO:0000313" key="3">
    <source>
        <dbReference type="EMBL" id="EDW65828.2"/>
    </source>
</evidence>
<dbReference type="Proteomes" id="UP000008792">
    <property type="component" value="Unassembled WGS sequence"/>
</dbReference>
<proteinExistence type="predicted"/>
<name>B4M2C4_DROVI</name>
<dbReference type="HOGENOM" id="CLU_877917_0_0_1"/>
<dbReference type="STRING" id="7244.B4M2C4"/>
<feature type="compositionally biased region" description="Gly residues" evidence="1">
    <location>
        <begin position="79"/>
        <end position="109"/>
    </location>
</feature>
<feature type="compositionally biased region" description="Low complexity" evidence="1">
    <location>
        <begin position="687"/>
        <end position="699"/>
    </location>
</feature>
<keyword evidence="4" id="KW-1185">Reference proteome</keyword>
<evidence type="ECO:0000313" key="4">
    <source>
        <dbReference type="Proteomes" id="UP000008792"/>
    </source>
</evidence>
<keyword evidence="2" id="KW-0472">Membrane</keyword>
<feature type="transmembrane region" description="Helical" evidence="2">
    <location>
        <begin position="601"/>
        <end position="622"/>
    </location>
</feature>
<organism evidence="3 4">
    <name type="scientific">Drosophila virilis</name>
    <name type="common">Fruit fly</name>
    <dbReference type="NCBI Taxonomy" id="7244"/>
    <lineage>
        <taxon>Eukaryota</taxon>
        <taxon>Metazoa</taxon>
        <taxon>Ecdysozoa</taxon>
        <taxon>Arthropoda</taxon>
        <taxon>Hexapoda</taxon>
        <taxon>Insecta</taxon>
        <taxon>Pterygota</taxon>
        <taxon>Neoptera</taxon>
        <taxon>Endopterygota</taxon>
        <taxon>Diptera</taxon>
        <taxon>Brachycera</taxon>
        <taxon>Muscomorpha</taxon>
        <taxon>Ephydroidea</taxon>
        <taxon>Drosophilidae</taxon>
        <taxon>Drosophila</taxon>
    </lineage>
</organism>
<keyword evidence="2" id="KW-1133">Transmembrane helix</keyword>
<evidence type="ECO:0000256" key="2">
    <source>
        <dbReference type="SAM" id="Phobius"/>
    </source>
</evidence>
<feature type="compositionally biased region" description="Basic residues" evidence="1">
    <location>
        <begin position="674"/>
        <end position="686"/>
    </location>
</feature>
<reference evidence="3 4" key="1">
    <citation type="journal article" date="2007" name="Nature">
        <title>Evolution of genes and genomes on the Drosophila phylogeny.</title>
        <authorList>
            <consortium name="Drosophila 12 Genomes Consortium"/>
            <person name="Clark A.G."/>
            <person name="Eisen M.B."/>
            <person name="Smith D.R."/>
            <person name="Bergman C.M."/>
            <person name="Oliver B."/>
            <person name="Markow T.A."/>
            <person name="Kaufman T.C."/>
            <person name="Kellis M."/>
            <person name="Gelbart W."/>
            <person name="Iyer V.N."/>
            <person name="Pollard D.A."/>
            <person name="Sackton T.B."/>
            <person name="Larracuente A.M."/>
            <person name="Singh N.D."/>
            <person name="Abad J.P."/>
            <person name="Abt D.N."/>
            <person name="Adryan B."/>
            <person name="Aguade M."/>
            <person name="Akashi H."/>
            <person name="Anderson W.W."/>
            <person name="Aquadro C.F."/>
            <person name="Ardell D.H."/>
            <person name="Arguello R."/>
            <person name="Artieri C.G."/>
            <person name="Barbash D.A."/>
            <person name="Barker D."/>
            <person name="Barsanti P."/>
            <person name="Batterham P."/>
            <person name="Batzoglou S."/>
            <person name="Begun D."/>
            <person name="Bhutkar A."/>
            <person name="Blanco E."/>
            <person name="Bosak S.A."/>
            <person name="Bradley R.K."/>
            <person name="Brand A.D."/>
            <person name="Brent M.R."/>
            <person name="Brooks A.N."/>
            <person name="Brown R.H."/>
            <person name="Butlin R.K."/>
            <person name="Caggese C."/>
            <person name="Calvi B.R."/>
            <person name="Bernardo de Carvalho A."/>
            <person name="Caspi A."/>
            <person name="Castrezana S."/>
            <person name="Celniker S.E."/>
            <person name="Chang J.L."/>
            <person name="Chapple C."/>
            <person name="Chatterji S."/>
            <person name="Chinwalla A."/>
            <person name="Civetta A."/>
            <person name="Clifton S.W."/>
            <person name="Comeron J.M."/>
            <person name="Costello J.C."/>
            <person name="Coyne J.A."/>
            <person name="Daub J."/>
            <person name="David R.G."/>
            <person name="Delcher A.L."/>
            <person name="Delehaunty K."/>
            <person name="Do C.B."/>
            <person name="Ebling H."/>
            <person name="Edwards K."/>
            <person name="Eickbush T."/>
            <person name="Evans J.D."/>
            <person name="Filipski A."/>
            <person name="Findeiss S."/>
            <person name="Freyhult E."/>
            <person name="Fulton L."/>
            <person name="Fulton R."/>
            <person name="Garcia A.C."/>
            <person name="Gardiner A."/>
            <person name="Garfield D.A."/>
            <person name="Garvin B.E."/>
            <person name="Gibson G."/>
            <person name="Gilbert D."/>
            <person name="Gnerre S."/>
            <person name="Godfrey J."/>
            <person name="Good R."/>
            <person name="Gotea V."/>
            <person name="Gravely B."/>
            <person name="Greenberg A.J."/>
            <person name="Griffiths-Jones S."/>
            <person name="Gross S."/>
            <person name="Guigo R."/>
            <person name="Gustafson E.A."/>
            <person name="Haerty W."/>
            <person name="Hahn M.W."/>
            <person name="Halligan D.L."/>
            <person name="Halpern A.L."/>
            <person name="Halter G.M."/>
            <person name="Han M.V."/>
            <person name="Heger A."/>
            <person name="Hillier L."/>
            <person name="Hinrichs A.S."/>
            <person name="Holmes I."/>
            <person name="Hoskins R.A."/>
            <person name="Hubisz M.J."/>
            <person name="Hultmark D."/>
            <person name="Huntley M.A."/>
            <person name="Jaffe D.B."/>
            <person name="Jagadeeshan S."/>
            <person name="Jeck W.R."/>
            <person name="Johnson J."/>
            <person name="Jones C.D."/>
            <person name="Jordan W.C."/>
            <person name="Karpen G.H."/>
            <person name="Kataoka E."/>
            <person name="Keightley P.D."/>
            <person name="Kheradpour P."/>
            <person name="Kirkness E.F."/>
            <person name="Koerich L.B."/>
            <person name="Kristiansen K."/>
            <person name="Kudrna D."/>
            <person name="Kulathinal R.J."/>
            <person name="Kumar S."/>
            <person name="Kwok R."/>
            <person name="Lander E."/>
            <person name="Langley C.H."/>
            <person name="Lapoint R."/>
            <person name="Lazzaro B.P."/>
            <person name="Lee S.J."/>
            <person name="Levesque L."/>
            <person name="Li R."/>
            <person name="Lin C.F."/>
            <person name="Lin M.F."/>
            <person name="Lindblad-Toh K."/>
            <person name="Llopart A."/>
            <person name="Long M."/>
            <person name="Low L."/>
            <person name="Lozovsky E."/>
            <person name="Lu J."/>
            <person name="Luo M."/>
            <person name="Machado C.A."/>
            <person name="Makalowski W."/>
            <person name="Marzo M."/>
            <person name="Matsuda M."/>
            <person name="Matzkin L."/>
            <person name="McAllister B."/>
            <person name="McBride C.S."/>
            <person name="McKernan B."/>
            <person name="McKernan K."/>
            <person name="Mendez-Lago M."/>
            <person name="Minx P."/>
            <person name="Mollenhauer M.U."/>
            <person name="Montooth K."/>
            <person name="Mount S.M."/>
            <person name="Mu X."/>
            <person name="Myers E."/>
            <person name="Negre B."/>
            <person name="Newfeld S."/>
            <person name="Nielsen R."/>
            <person name="Noor M.A."/>
            <person name="O'Grady P."/>
            <person name="Pachter L."/>
            <person name="Papaceit M."/>
            <person name="Parisi M.J."/>
            <person name="Parisi M."/>
            <person name="Parts L."/>
            <person name="Pedersen J.S."/>
            <person name="Pesole G."/>
            <person name="Phillippy A.M."/>
            <person name="Ponting C.P."/>
            <person name="Pop M."/>
            <person name="Porcelli D."/>
            <person name="Powell J.R."/>
            <person name="Prohaska S."/>
            <person name="Pruitt K."/>
            <person name="Puig M."/>
            <person name="Quesneville H."/>
            <person name="Ram K.R."/>
            <person name="Rand D."/>
            <person name="Rasmussen M.D."/>
            <person name="Reed L.K."/>
            <person name="Reenan R."/>
            <person name="Reily A."/>
            <person name="Remington K.A."/>
            <person name="Rieger T.T."/>
            <person name="Ritchie M.G."/>
            <person name="Robin C."/>
            <person name="Rogers Y.H."/>
            <person name="Rohde C."/>
            <person name="Rozas J."/>
            <person name="Rubenfield M.J."/>
            <person name="Ruiz A."/>
            <person name="Russo S."/>
            <person name="Salzberg S.L."/>
            <person name="Sanchez-Gracia A."/>
            <person name="Saranga D.J."/>
            <person name="Sato H."/>
            <person name="Schaeffer S.W."/>
            <person name="Schatz M.C."/>
            <person name="Schlenke T."/>
            <person name="Schwartz R."/>
            <person name="Segarra C."/>
            <person name="Singh R.S."/>
            <person name="Sirot L."/>
            <person name="Sirota M."/>
            <person name="Sisneros N.B."/>
            <person name="Smith C.D."/>
            <person name="Smith T.F."/>
            <person name="Spieth J."/>
            <person name="Stage D.E."/>
            <person name="Stark A."/>
            <person name="Stephan W."/>
            <person name="Strausberg R.L."/>
            <person name="Strempel S."/>
            <person name="Sturgill D."/>
            <person name="Sutton G."/>
            <person name="Sutton G.G."/>
            <person name="Tao W."/>
            <person name="Teichmann S."/>
            <person name="Tobari Y.N."/>
            <person name="Tomimura Y."/>
            <person name="Tsolas J.M."/>
            <person name="Valente V.L."/>
            <person name="Venter E."/>
            <person name="Venter J.C."/>
            <person name="Vicario S."/>
            <person name="Vieira F.G."/>
            <person name="Vilella A.J."/>
            <person name="Villasante A."/>
            <person name="Walenz B."/>
            <person name="Wang J."/>
            <person name="Wasserman M."/>
            <person name="Watts T."/>
            <person name="Wilson D."/>
            <person name="Wilson R.K."/>
            <person name="Wing R.A."/>
            <person name="Wolfner M.F."/>
            <person name="Wong A."/>
            <person name="Wong G.K."/>
            <person name="Wu C.I."/>
            <person name="Wu G."/>
            <person name="Yamamoto D."/>
            <person name="Yang H.P."/>
            <person name="Yang S.P."/>
            <person name="Yorke J.A."/>
            <person name="Yoshida K."/>
            <person name="Zdobnov E."/>
            <person name="Zhang P."/>
            <person name="Zhang Y."/>
            <person name="Zimin A.V."/>
            <person name="Baldwin J."/>
            <person name="Abdouelleil A."/>
            <person name="Abdulkadir J."/>
            <person name="Abebe A."/>
            <person name="Abera B."/>
            <person name="Abreu J."/>
            <person name="Acer S.C."/>
            <person name="Aftuck L."/>
            <person name="Alexander A."/>
            <person name="An P."/>
            <person name="Anderson E."/>
            <person name="Anderson S."/>
            <person name="Arachi H."/>
            <person name="Azer M."/>
            <person name="Bachantsang P."/>
            <person name="Barry A."/>
            <person name="Bayul T."/>
            <person name="Berlin A."/>
            <person name="Bessette D."/>
            <person name="Bloom T."/>
            <person name="Blye J."/>
            <person name="Boguslavskiy L."/>
            <person name="Bonnet C."/>
            <person name="Boukhgalter B."/>
            <person name="Bourzgui I."/>
            <person name="Brown A."/>
            <person name="Cahill P."/>
            <person name="Channer S."/>
            <person name="Cheshatsang Y."/>
            <person name="Chuda L."/>
            <person name="Citroen M."/>
            <person name="Collymore A."/>
            <person name="Cooke P."/>
            <person name="Costello M."/>
            <person name="D'Aco K."/>
            <person name="Daza R."/>
            <person name="De Haan G."/>
            <person name="DeGray S."/>
            <person name="DeMaso C."/>
            <person name="Dhargay N."/>
            <person name="Dooley K."/>
            <person name="Dooley E."/>
            <person name="Doricent M."/>
            <person name="Dorje P."/>
            <person name="Dorjee K."/>
            <person name="Dupes A."/>
            <person name="Elong R."/>
            <person name="Falk J."/>
            <person name="Farina A."/>
            <person name="Faro S."/>
            <person name="Ferguson D."/>
            <person name="Fisher S."/>
            <person name="Foley C.D."/>
            <person name="Franke A."/>
            <person name="Friedrich D."/>
            <person name="Gadbois L."/>
            <person name="Gearin G."/>
            <person name="Gearin C.R."/>
            <person name="Giannoukos G."/>
            <person name="Goode T."/>
            <person name="Graham J."/>
            <person name="Grandbois E."/>
            <person name="Grewal S."/>
            <person name="Gyaltsen K."/>
            <person name="Hafez N."/>
            <person name="Hagos B."/>
            <person name="Hall J."/>
            <person name="Henson C."/>
            <person name="Hollinger A."/>
            <person name="Honan T."/>
            <person name="Huard M.D."/>
            <person name="Hughes L."/>
            <person name="Hurhula B."/>
            <person name="Husby M.E."/>
            <person name="Kamat A."/>
            <person name="Kanga B."/>
            <person name="Kashin S."/>
            <person name="Khazanovich D."/>
            <person name="Kisner P."/>
            <person name="Lance K."/>
            <person name="Lara M."/>
            <person name="Lee W."/>
            <person name="Lennon N."/>
            <person name="Letendre F."/>
            <person name="LeVine R."/>
            <person name="Lipovsky A."/>
            <person name="Liu X."/>
            <person name="Liu J."/>
            <person name="Liu S."/>
            <person name="Lokyitsang T."/>
            <person name="Lokyitsang Y."/>
            <person name="Lubonja R."/>
            <person name="Lui A."/>
            <person name="MacDonald P."/>
            <person name="Magnisalis V."/>
            <person name="Maru K."/>
            <person name="Matthews C."/>
            <person name="McCusker W."/>
            <person name="McDonough S."/>
            <person name="Mehta T."/>
            <person name="Meldrim J."/>
            <person name="Meneus L."/>
            <person name="Mihai O."/>
            <person name="Mihalev A."/>
            <person name="Mihova T."/>
            <person name="Mittelman R."/>
            <person name="Mlenga V."/>
            <person name="Montmayeur A."/>
            <person name="Mulrain L."/>
            <person name="Navidi A."/>
            <person name="Naylor J."/>
            <person name="Negash T."/>
            <person name="Nguyen T."/>
            <person name="Nguyen N."/>
            <person name="Nicol R."/>
            <person name="Norbu C."/>
            <person name="Norbu N."/>
            <person name="Novod N."/>
            <person name="O'Neill B."/>
            <person name="Osman S."/>
            <person name="Markiewicz E."/>
            <person name="Oyono O.L."/>
            <person name="Patti C."/>
            <person name="Phunkhang P."/>
            <person name="Pierre F."/>
            <person name="Priest M."/>
            <person name="Raghuraman S."/>
            <person name="Rege F."/>
            <person name="Reyes R."/>
            <person name="Rise C."/>
            <person name="Rogov P."/>
            <person name="Ross K."/>
            <person name="Ryan E."/>
            <person name="Settipalli S."/>
            <person name="Shea T."/>
            <person name="Sherpa N."/>
            <person name="Shi L."/>
            <person name="Shih D."/>
            <person name="Sparrow T."/>
            <person name="Spaulding J."/>
            <person name="Stalker J."/>
            <person name="Stange-Thomann N."/>
            <person name="Stavropoulos S."/>
            <person name="Stone C."/>
            <person name="Strader C."/>
            <person name="Tesfaye S."/>
            <person name="Thomson T."/>
            <person name="Thoulutsang Y."/>
            <person name="Thoulutsang D."/>
            <person name="Topham K."/>
            <person name="Topping I."/>
            <person name="Tsamla T."/>
            <person name="Vassiliev H."/>
            <person name="Vo A."/>
            <person name="Wangchuk T."/>
            <person name="Wangdi T."/>
            <person name="Weiand M."/>
            <person name="Wilkinson J."/>
            <person name="Wilson A."/>
            <person name="Yadav S."/>
            <person name="Young G."/>
            <person name="Yu Q."/>
            <person name="Zembek L."/>
            <person name="Zhong D."/>
            <person name="Zimmer A."/>
            <person name="Zwirko Z."/>
            <person name="Jaffe D.B."/>
            <person name="Alvarez P."/>
            <person name="Brockman W."/>
            <person name="Butler J."/>
            <person name="Chin C."/>
            <person name="Gnerre S."/>
            <person name="Grabherr M."/>
            <person name="Kleber M."/>
            <person name="Mauceli E."/>
            <person name="MacCallum I."/>
        </authorList>
    </citation>
    <scope>NUCLEOTIDE SEQUENCE [LARGE SCALE GENOMIC DNA]</scope>
    <source>
        <strain evidence="4">Tucson 15010-1051.87</strain>
    </source>
</reference>
<keyword evidence="2" id="KW-0812">Transmembrane</keyword>
<dbReference type="AlphaFoldDB" id="B4M2C4"/>
<accession>B4M2C4</accession>
<feature type="region of interest" description="Disordered" evidence="1">
    <location>
        <begin position="674"/>
        <end position="710"/>
    </location>
</feature>
<feature type="transmembrane region" description="Helical" evidence="2">
    <location>
        <begin position="562"/>
        <end position="589"/>
    </location>
</feature>
<sequence length="756" mass="79717">MSGPPGPASRPPTEPPCPCTKCKEQARAQHAQNQAPGMQNGRPSGMSARPMPYSTQGGPYQGSSPRPGQRMGPQCLCGIGMGPGMGQGMGPRMGPGMQPGRGSMRGPGMGPRMDSRRGSGIGSGRGSGMGQGMGPENWQGMDPRRGSGIGSGRGSGMGQGMSPENWQGMEPGMGADNWQGMDPGTGADNWQGMDPGMGAENFQGMDGEMGPDNWQGMDPGMGSDDWQGMDPGMGAENWQGMDPGMDPRMGSDNWQGMDPGMGPDNWQGMDGEMGPEYGQGMDPGMGTENWQGMEPGMETDYWQGNEPEMGPDNWPETDPGIGPENWQGMEPGMETDYWQGMDPGMGPGIGSGRGSGVGSGRGLGIGSGRGSGMSQPNWQGMVGPEGAQDYGYGAGPGMDMGYDQYQPGSSRGSEMCRCVGSEANPAQGGKPTGAVAFGVMTFGRKSSLNENVPRHDDAHLPRNACSVDYGQYGISGPVAEGSMRGRDTLGLPIHLQGNMGLLNAVNRSTCSDHLACDELCGINTDCFAGCKKYWGSRAGSSNQVSGGVRICNNEFINAIATFLMEVLAILVFFAICTFTFWITLGYYIVQLIVDLKNADRNVHVAVGTVFGLLVLAFAITLATHSGGPCYNRAHAISRSITATASSSIASCQKCNQAVVASAKRVCASKCKVSGKPKPMPKAKAKAKSYSSPSSSVAKVKPQHKSAASRSRVKYTDCQGRKIFDRSRRNAVLTEMKQPPTWLLWLRDSVNSIFCRG</sequence>
<evidence type="ECO:0000256" key="1">
    <source>
        <dbReference type="SAM" id="MobiDB-lite"/>
    </source>
</evidence>
<feature type="compositionally biased region" description="Pro residues" evidence="1">
    <location>
        <begin position="1"/>
        <end position="18"/>
    </location>
</feature>
<feature type="region of interest" description="Disordered" evidence="1">
    <location>
        <begin position="1"/>
        <end position="159"/>
    </location>
</feature>
<dbReference type="EMBL" id="CH940651">
    <property type="protein sequence ID" value="EDW65828.2"/>
    <property type="molecule type" value="Genomic_DNA"/>
</dbReference>
<dbReference type="eggNOG" id="ENOG502T6UR">
    <property type="taxonomic scope" value="Eukaryota"/>
</dbReference>
<dbReference type="KEGG" id="dvi:6632104"/>
<protein>
    <submittedName>
        <fullName evidence="3">Uncharacterized protein, isoform A</fullName>
    </submittedName>
</protein>